<evidence type="ECO:0000256" key="8">
    <source>
        <dbReference type="ARBA" id="ARBA00023204"/>
    </source>
</evidence>
<dbReference type="AlphaFoldDB" id="A0A562TS75"/>
<evidence type="ECO:0000256" key="7">
    <source>
        <dbReference type="ARBA" id="ARBA00022801"/>
    </source>
</evidence>
<dbReference type="EC" id="3.2.2.27" evidence="4 9"/>
<reference evidence="13 14" key="1">
    <citation type="submission" date="2019-07" db="EMBL/GenBank/DDBJ databases">
        <title>Genomic Encyclopedia of Archaeal and Bacterial Type Strains, Phase II (KMG-II): from individual species to whole genera.</title>
        <authorList>
            <person name="Goeker M."/>
        </authorList>
    </citation>
    <scope>NUCLEOTIDE SEQUENCE [LARGE SCALE GENOMIC DNA]</scope>
    <source>
        <strain evidence="13 14">ATCC BAA-1854</strain>
    </source>
</reference>
<comment type="catalytic activity">
    <reaction evidence="1 9 11">
        <text>Hydrolyzes single-stranded DNA or mismatched double-stranded DNA and polynucleotides, releasing free uracil.</text>
        <dbReference type="EC" id="3.2.2.27"/>
    </reaction>
</comment>
<evidence type="ECO:0000256" key="3">
    <source>
        <dbReference type="ARBA" id="ARBA00008184"/>
    </source>
</evidence>
<dbReference type="PANTHER" id="PTHR11264:SF0">
    <property type="entry name" value="URACIL-DNA GLYCOSYLASE"/>
    <property type="match status" value="1"/>
</dbReference>
<dbReference type="FunFam" id="3.40.470.10:FF:000001">
    <property type="entry name" value="Uracil-DNA glycosylase"/>
    <property type="match status" value="1"/>
</dbReference>
<evidence type="ECO:0000256" key="5">
    <source>
        <dbReference type="ARBA" id="ARBA00018429"/>
    </source>
</evidence>
<dbReference type="EMBL" id="VLLI01000013">
    <property type="protein sequence ID" value="TWI96293.1"/>
    <property type="molecule type" value="Genomic_DNA"/>
</dbReference>
<dbReference type="InterPro" id="IPR002043">
    <property type="entry name" value="UDG_fam1"/>
</dbReference>
<dbReference type="Proteomes" id="UP000317010">
    <property type="component" value="Unassembled WGS sequence"/>
</dbReference>
<dbReference type="CDD" id="cd10027">
    <property type="entry name" value="UDG-F1-like"/>
    <property type="match status" value="1"/>
</dbReference>
<dbReference type="NCBIfam" id="NF003588">
    <property type="entry name" value="PRK05254.1-1"/>
    <property type="match status" value="1"/>
</dbReference>
<dbReference type="OrthoDB" id="9804372at2"/>
<feature type="domain" description="Uracil-DNA glycosylase-like" evidence="12">
    <location>
        <begin position="51"/>
        <end position="213"/>
    </location>
</feature>
<keyword evidence="7 9" id="KW-0378">Hydrolase</keyword>
<accession>A0A562TS75</accession>
<keyword evidence="6 9" id="KW-0227">DNA damage</keyword>
<comment type="function">
    <text evidence="2 9 11">Excises uracil residues from the DNA which can arise as a result of misincorporation of dUMP residues by DNA polymerase or due to deamination of cytosine.</text>
</comment>
<dbReference type="NCBIfam" id="NF003589">
    <property type="entry name" value="PRK05254.1-2"/>
    <property type="match status" value="1"/>
</dbReference>
<gene>
    <name evidence="9" type="primary">ung</name>
    <name evidence="13" type="ORF">JN11_04027</name>
</gene>
<dbReference type="SMART" id="SM00986">
    <property type="entry name" value="UDG"/>
    <property type="match status" value="1"/>
</dbReference>
<dbReference type="InterPro" id="IPR036895">
    <property type="entry name" value="Uracil-DNA_glycosylase-like_sf"/>
</dbReference>
<dbReference type="SMART" id="SM00987">
    <property type="entry name" value="UreE_C"/>
    <property type="match status" value="1"/>
</dbReference>
<evidence type="ECO:0000256" key="6">
    <source>
        <dbReference type="ARBA" id="ARBA00022763"/>
    </source>
</evidence>
<evidence type="ECO:0000256" key="2">
    <source>
        <dbReference type="ARBA" id="ARBA00002631"/>
    </source>
</evidence>
<dbReference type="InterPro" id="IPR018085">
    <property type="entry name" value="Ura-DNA_Glyclase_AS"/>
</dbReference>
<keyword evidence="9" id="KW-0963">Cytoplasm</keyword>
<dbReference type="InterPro" id="IPR005122">
    <property type="entry name" value="Uracil-DNA_glycosylase-like"/>
</dbReference>
<evidence type="ECO:0000256" key="1">
    <source>
        <dbReference type="ARBA" id="ARBA00001400"/>
    </source>
</evidence>
<evidence type="ECO:0000256" key="9">
    <source>
        <dbReference type="HAMAP-Rule" id="MF_00148"/>
    </source>
</evidence>
<keyword evidence="8 9" id="KW-0234">DNA repair</keyword>
<dbReference type="PROSITE" id="PS00130">
    <property type="entry name" value="U_DNA_GLYCOSYLASE"/>
    <property type="match status" value="1"/>
</dbReference>
<evidence type="ECO:0000313" key="14">
    <source>
        <dbReference type="Proteomes" id="UP000317010"/>
    </source>
</evidence>
<dbReference type="Pfam" id="PF03167">
    <property type="entry name" value="UDG"/>
    <property type="match status" value="1"/>
</dbReference>
<evidence type="ECO:0000256" key="4">
    <source>
        <dbReference type="ARBA" id="ARBA00012030"/>
    </source>
</evidence>
<keyword evidence="14" id="KW-1185">Reference proteome</keyword>
<sequence length="226" mass="25373">MSIELEPSWLEVLEDEFSKPYMVSLKKFLKDEKDAGYKIYPKGSDIFNAFNKTPFNKVKVVILGQDPYHGPNQAHGLSFSVQKGIPTPPSLQNIYKELATDISDFKIPKSGDLSEWAEQGVLLLNATLTVRASMAGSHQKKGWEQFTDTVIQKISELKSGVVFILWGSYAQSKSVLIDEKKHLIIKSIHPSPLSVNRGGFYGSKPFSKANTYLEKEGKTPINWQIH</sequence>
<dbReference type="GO" id="GO:0097510">
    <property type="term" value="P:base-excision repair, AP site formation via deaminated base removal"/>
    <property type="evidence" value="ECO:0007669"/>
    <property type="project" value="TreeGrafter"/>
</dbReference>
<dbReference type="RefSeq" id="WP_144915371.1">
    <property type="nucleotide sequence ID" value="NZ_VLLI01000013.1"/>
</dbReference>
<comment type="similarity">
    <text evidence="3 9 11">Belongs to the uracil-DNA glycosylase (UDG) superfamily. UNG family.</text>
</comment>
<proteinExistence type="inferred from homology"/>
<dbReference type="NCBIfam" id="TIGR00628">
    <property type="entry name" value="ung"/>
    <property type="match status" value="1"/>
</dbReference>
<evidence type="ECO:0000256" key="10">
    <source>
        <dbReference type="PROSITE-ProRule" id="PRU10072"/>
    </source>
</evidence>
<feature type="active site" description="Proton acceptor" evidence="9 10">
    <location>
        <position position="66"/>
    </location>
</feature>
<evidence type="ECO:0000256" key="11">
    <source>
        <dbReference type="RuleBase" id="RU003780"/>
    </source>
</evidence>
<comment type="caution">
    <text evidence="13">The sequence shown here is derived from an EMBL/GenBank/DDBJ whole genome shotgun (WGS) entry which is preliminary data.</text>
</comment>
<dbReference type="HAMAP" id="MF_00148">
    <property type="entry name" value="UDG"/>
    <property type="match status" value="1"/>
</dbReference>
<dbReference type="SUPFAM" id="SSF52141">
    <property type="entry name" value="Uracil-DNA glycosylase-like"/>
    <property type="match status" value="1"/>
</dbReference>
<name>A0A562TS75_9SPHI</name>
<evidence type="ECO:0000259" key="12">
    <source>
        <dbReference type="SMART" id="SM00986"/>
    </source>
</evidence>
<organism evidence="13 14">
    <name type="scientific">Mucilaginibacter frigoritolerans</name>
    <dbReference type="NCBI Taxonomy" id="652788"/>
    <lineage>
        <taxon>Bacteria</taxon>
        <taxon>Pseudomonadati</taxon>
        <taxon>Bacteroidota</taxon>
        <taxon>Sphingobacteriia</taxon>
        <taxon>Sphingobacteriales</taxon>
        <taxon>Sphingobacteriaceae</taxon>
        <taxon>Mucilaginibacter</taxon>
    </lineage>
</organism>
<dbReference type="GO" id="GO:0005737">
    <property type="term" value="C:cytoplasm"/>
    <property type="evidence" value="ECO:0007669"/>
    <property type="project" value="UniProtKB-SubCell"/>
</dbReference>
<dbReference type="PANTHER" id="PTHR11264">
    <property type="entry name" value="URACIL-DNA GLYCOSYLASE"/>
    <property type="match status" value="1"/>
</dbReference>
<dbReference type="GO" id="GO:0004844">
    <property type="term" value="F:uracil DNA N-glycosylase activity"/>
    <property type="evidence" value="ECO:0007669"/>
    <property type="project" value="UniProtKB-UniRule"/>
</dbReference>
<dbReference type="Gene3D" id="3.40.470.10">
    <property type="entry name" value="Uracil-DNA glycosylase-like domain"/>
    <property type="match status" value="1"/>
</dbReference>
<dbReference type="NCBIfam" id="NF003592">
    <property type="entry name" value="PRK05254.1-5"/>
    <property type="match status" value="1"/>
</dbReference>
<protein>
    <recommendedName>
        <fullName evidence="5 9">Uracil-DNA glycosylase</fullName>
        <shortName evidence="9">UDG</shortName>
        <ecNumber evidence="4 9">3.2.2.27</ecNumber>
    </recommendedName>
</protein>
<comment type="subcellular location">
    <subcellularLocation>
        <location evidence="9">Cytoplasm</location>
    </subcellularLocation>
</comment>
<dbReference type="NCBIfam" id="NF003591">
    <property type="entry name" value="PRK05254.1-4"/>
    <property type="match status" value="1"/>
</dbReference>
<evidence type="ECO:0000313" key="13">
    <source>
        <dbReference type="EMBL" id="TWI96293.1"/>
    </source>
</evidence>